<evidence type="ECO:0000256" key="3">
    <source>
        <dbReference type="ARBA" id="ARBA00022448"/>
    </source>
</evidence>
<name>A0A2V1KB66_9ACTO</name>
<keyword evidence="7" id="KW-1185">Reference proteome</keyword>
<comment type="similarity">
    <text evidence="2">Belongs to the bacterial solute-binding protein 1 family.</text>
</comment>
<evidence type="ECO:0000256" key="1">
    <source>
        <dbReference type="ARBA" id="ARBA00004196"/>
    </source>
</evidence>
<comment type="caution">
    <text evidence="6">The sequence shown here is derived from an EMBL/GenBank/DDBJ whole genome shotgun (WGS) entry which is preliminary data.</text>
</comment>
<dbReference type="CDD" id="cd13585">
    <property type="entry name" value="PBP2_TMBP_like"/>
    <property type="match status" value="1"/>
</dbReference>
<dbReference type="AlphaFoldDB" id="A0A2V1KB66"/>
<accession>A0A2V1KB66</accession>
<protein>
    <submittedName>
        <fullName evidence="6">ABC transporter substrate-binding protein</fullName>
    </submittedName>
</protein>
<dbReference type="OrthoDB" id="1650177at2"/>
<comment type="subcellular location">
    <subcellularLocation>
        <location evidence="1">Cell envelope</location>
    </subcellularLocation>
</comment>
<dbReference type="RefSeq" id="WP_109093045.1">
    <property type="nucleotide sequence ID" value="NZ_QETB01000001.1"/>
</dbReference>
<dbReference type="GO" id="GO:0030313">
    <property type="term" value="C:cell envelope"/>
    <property type="evidence" value="ECO:0007669"/>
    <property type="project" value="UniProtKB-SubCell"/>
</dbReference>
<evidence type="ECO:0000313" key="7">
    <source>
        <dbReference type="Proteomes" id="UP000245283"/>
    </source>
</evidence>
<proteinExistence type="inferred from homology"/>
<feature type="chain" id="PRO_5039378011" evidence="5">
    <location>
        <begin position="22"/>
        <end position="454"/>
    </location>
</feature>
<reference evidence="7" key="1">
    <citation type="submission" date="2018-05" db="EMBL/GenBank/DDBJ databases">
        <authorList>
            <person name="Li Y."/>
        </authorList>
    </citation>
    <scope>NUCLEOTIDE SEQUENCE [LARGE SCALE GENOMIC DNA]</scope>
    <source>
        <strain evidence="7">sk1b4</strain>
    </source>
</reference>
<keyword evidence="3" id="KW-0813">Transport</keyword>
<dbReference type="Gene3D" id="3.40.190.10">
    <property type="entry name" value="Periplasmic binding protein-like II"/>
    <property type="match status" value="1"/>
</dbReference>
<evidence type="ECO:0000256" key="2">
    <source>
        <dbReference type="ARBA" id="ARBA00008520"/>
    </source>
</evidence>
<evidence type="ECO:0000256" key="5">
    <source>
        <dbReference type="SAM" id="SignalP"/>
    </source>
</evidence>
<dbReference type="Pfam" id="PF13416">
    <property type="entry name" value="SBP_bac_8"/>
    <property type="match status" value="1"/>
</dbReference>
<keyword evidence="4 5" id="KW-0732">Signal</keyword>
<evidence type="ECO:0000256" key="4">
    <source>
        <dbReference type="ARBA" id="ARBA00022729"/>
    </source>
</evidence>
<dbReference type="Proteomes" id="UP000245283">
    <property type="component" value="Unassembled WGS sequence"/>
</dbReference>
<dbReference type="InterPro" id="IPR006059">
    <property type="entry name" value="SBP"/>
</dbReference>
<organism evidence="6 7">
    <name type="scientific">Ancrocorticia populi</name>
    <dbReference type="NCBI Taxonomy" id="2175228"/>
    <lineage>
        <taxon>Bacteria</taxon>
        <taxon>Bacillati</taxon>
        <taxon>Actinomycetota</taxon>
        <taxon>Actinomycetes</taxon>
        <taxon>Actinomycetales</taxon>
        <taxon>Actinomycetaceae</taxon>
        <taxon>Ancrocorticia</taxon>
    </lineage>
</organism>
<dbReference type="EMBL" id="QETB01000001">
    <property type="protein sequence ID" value="PWF27550.1"/>
    <property type="molecule type" value="Genomic_DNA"/>
</dbReference>
<dbReference type="SUPFAM" id="SSF53850">
    <property type="entry name" value="Periplasmic binding protein-like II"/>
    <property type="match status" value="1"/>
</dbReference>
<dbReference type="InterPro" id="IPR050490">
    <property type="entry name" value="Bact_solute-bd_prot1"/>
</dbReference>
<dbReference type="PANTHER" id="PTHR43649">
    <property type="entry name" value="ARABINOSE-BINDING PROTEIN-RELATED"/>
    <property type="match status" value="1"/>
</dbReference>
<feature type="signal peptide" evidence="5">
    <location>
        <begin position="1"/>
        <end position="21"/>
    </location>
</feature>
<gene>
    <name evidence="6" type="ORF">DD236_04010</name>
</gene>
<dbReference type="PROSITE" id="PS51257">
    <property type="entry name" value="PROKAR_LIPOPROTEIN"/>
    <property type="match status" value="1"/>
</dbReference>
<dbReference type="PANTHER" id="PTHR43649:SF31">
    <property type="entry name" value="SN-GLYCEROL-3-PHOSPHATE-BINDING PERIPLASMIC PROTEIN UGPB"/>
    <property type="match status" value="1"/>
</dbReference>
<evidence type="ECO:0000313" key="6">
    <source>
        <dbReference type="EMBL" id="PWF27550.1"/>
    </source>
</evidence>
<sequence>MKKAQKVAASAAALAMAIGLAACSSDTPAHTDADVTLRYWLWDSSQLPGYRQCAENFQEDNPDIFISLEQYGWDDYWTQLTASMVAENAPDVFTNHTSRFGKYGSLDQILDVSGYIEADGYDLDQFEDGLVDQWVSESGTAQLGIPKDWDTVGLFYNEDMIKEAGYSPEDLWELEWNPEDGGTYEEFLAAMTIDKNGVHGNEEGFDKNNVATYGIGYNEAGSGYGQVQWSPYALSNDWEYADQNPWGRVFNYDDENFQEAIAWWKSLIDKGYMPKLSIASSGIGTLESFGAGAYATLIEGSWNMSNVAAKAAVPVDVAPTPIGPSGDRASVMNGLADSIWVGTEHPDEAWKWVSYMGSTECQDIIASEAVVFPAISSSTEKAIPAFGELGFDAEAFSIHLEDGTGVTSPVVDRWAQLDSIMNPAMSAVIDGQADVSTLTNANEQVNNMMARDRE</sequence>